<comment type="caution">
    <text evidence="1">The sequence shown here is derived from an EMBL/GenBank/DDBJ whole genome shotgun (WGS) entry which is preliminary data.</text>
</comment>
<reference evidence="1 2" key="1">
    <citation type="submission" date="2019-08" db="EMBL/GenBank/DDBJ databases">
        <title>Draft genome sequence of Ulvibacter marinus type strain NBRC 109484.</title>
        <authorList>
            <person name="Kawano K."/>
            <person name="Ushijima N."/>
            <person name="Kihara M."/>
            <person name="Itoh H."/>
        </authorList>
    </citation>
    <scope>NUCLEOTIDE SEQUENCE [LARGE SCALE GENOMIC DNA]</scope>
    <source>
        <strain evidence="1 2">NBRC 109484</strain>
    </source>
</reference>
<gene>
    <name evidence="1" type="ORF">ULMA_29260</name>
</gene>
<evidence type="ECO:0000313" key="1">
    <source>
        <dbReference type="EMBL" id="GER60818.1"/>
    </source>
</evidence>
<dbReference type="OrthoDB" id="6057961at2"/>
<sequence length="138" mass="15399">MANNCPPAPINKKEYITDVGSILVKDFGKKKFYSPEEVKQASKKSTHTTTREIDWHCWAMSIFSSHTDFDAYHKITGEICNYTLMKTEMLNSLTPGSLNNLLALSNEEIDASWLDLGDLFDGFLEGVGDLIGGIFDSL</sequence>
<proteinExistence type="predicted"/>
<dbReference type="EMBL" id="BKCG01000010">
    <property type="protein sequence ID" value="GER60818.1"/>
    <property type="molecule type" value="Genomic_DNA"/>
</dbReference>
<organism evidence="1 2">
    <name type="scientific">Patiriisocius marinus</name>
    <dbReference type="NCBI Taxonomy" id="1397112"/>
    <lineage>
        <taxon>Bacteria</taxon>
        <taxon>Pseudomonadati</taxon>
        <taxon>Bacteroidota</taxon>
        <taxon>Flavobacteriia</taxon>
        <taxon>Flavobacteriales</taxon>
        <taxon>Flavobacteriaceae</taxon>
        <taxon>Patiriisocius</taxon>
    </lineage>
</organism>
<dbReference type="AlphaFoldDB" id="A0A5J4J466"/>
<dbReference type="Proteomes" id="UP000326509">
    <property type="component" value="Unassembled WGS sequence"/>
</dbReference>
<protein>
    <submittedName>
        <fullName evidence="1">Uncharacterized protein</fullName>
    </submittedName>
</protein>
<name>A0A5J4J466_9FLAO</name>
<accession>A0A5J4J466</accession>
<evidence type="ECO:0000313" key="2">
    <source>
        <dbReference type="Proteomes" id="UP000326509"/>
    </source>
</evidence>
<dbReference type="RefSeq" id="WP_151675244.1">
    <property type="nucleotide sequence ID" value="NZ_BKCG01000010.1"/>
</dbReference>
<keyword evidence="2" id="KW-1185">Reference proteome</keyword>